<name>A0A9W6GQ70_9HYPH</name>
<dbReference type="Pfam" id="PF04966">
    <property type="entry name" value="OprB"/>
    <property type="match status" value="1"/>
</dbReference>
<evidence type="ECO:0000313" key="3">
    <source>
        <dbReference type="EMBL" id="GLI91049.1"/>
    </source>
</evidence>
<reference evidence="3" key="1">
    <citation type="journal article" date="2023" name="Int. J. Syst. Evol. Microbiol.">
        <title>Methylocystis iwaonis sp. nov., a type II methane-oxidizing bacterium from surface soil of a rice paddy field in Japan, and emended description of the genus Methylocystis (ex Whittenbury et al. 1970) Bowman et al. 1993.</title>
        <authorList>
            <person name="Kaise H."/>
            <person name="Sawadogo J.B."/>
            <person name="Alam M.S."/>
            <person name="Ueno C."/>
            <person name="Dianou D."/>
            <person name="Shinjo R."/>
            <person name="Asakawa S."/>
        </authorList>
    </citation>
    <scope>NUCLEOTIDE SEQUENCE</scope>
    <source>
        <strain evidence="3">LMG27198</strain>
    </source>
</reference>
<keyword evidence="2" id="KW-0732">Signal</keyword>
<organism evidence="3 4">
    <name type="scientific">Methylocystis echinoides</name>
    <dbReference type="NCBI Taxonomy" id="29468"/>
    <lineage>
        <taxon>Bacteria</taxon>
        <taxon>Pseudomonadati</taxon>
        <taxon>Pseudomonadota</taxon>
        <taxon>Alphaproteobacteria</taxon>
        <taxon>Hyphomicrobiales</taxon>
        <taxon>Methylocystaceae</taxon>
        <taxon>Methylocystis</taxon>
    </lineage>
</organism>
<gene>
    <name evidence="3" type="ORF">LMG27198_00410</name>
</gene>
<dbReference type="Proteomes" id="UP001144323">
    <property type="component" value="Unassembled WGS sequence"/>
</dbReference>
<dbReference type="GO" id="GO:0008643">
    <property type="term" value="P:carbohydrate transport"/>
    <property type="evidence" value="ECO:0007669"/>
    <property type="project" value="InterPro"/>
</dbReference>
<dbReference type="GO" id="GO:0016020">
    <property type="term" value="C:membrane"/>
    <property type="evidence" value="ECO:0007669"/>
    <property type="project" value="InterPro"/>
</dbReference>
<dbReference type="PANTHER" id="PTHR37944:SF1">
    <property type="entry name" value="PORIN B"/>
    <property type="match status" value="1"/>
</dbReference>
<dbReference type="Gene3D" id="2.40.160.180">
    <property type="entry name" value="Carbohydrate-selective porin OprB"/>
    <property type="match status" value="1"/>
</dbReference>
<protein>
    <recommendedName>
        <fullName evidence="5">Porin</fullName>
    </recommendedName>
</protein>
<feature type="signal peptide" evidence="2">
    <location>
        <begin position="1"/>
        <end position="23"/>
    </location>
</feature>
<comment type="similarity">
    <text evidence="1 2">Belongs to the OprB family.</text>
</comment>
<dbReference type="PANTHER" id="PTHR37944">
    <property type="entry name" value="PORIN B"/>
    <property type="match status" value="1"/>
</dbReference>
<dbReference type="InterPro" id="IPR052932">
    <property type="entry name" value="OprB_Porin"/>
</dbReference>
<keyword evidence="4" id="KW-1185">Reference proteome</keyword>
<dbReference type="InterPro" id="IPR038673">
    <property type="entry name" value="OprB_sf"/>
</dbReference>
<sequence length="435" mass="47303">MNKFLLVTHVLLAGALALGAARAETPQKRPGVSLLKQKSLADTPDGPKELLRRYGIDADVWVTQFFQGITAGANNGVSRYGGKVDGFLKIDAEKLGLWRGLRVSAQYEHYFGQNINNKDYALVPVNAAQAFIANDSYHSALSLVVTQQVSKELSFSAGKFNTMTLASQTPLIGGGGLDTFMNRAFALPSTGIGVASPGQVSDRLIVSPPYILGGVATLKTQPATFTLIVADPRNAQNPRVLERPFERGVGVVGGVTVPVEIAGRRGYHTLRGGYSNARGFDLDDADDVRARLVSRQPVTKKGFWLATYAIQQYLVQDPDNPDVGWGVFGLATLSDGNPNPVRWSVLAGFAGNNLLPGRVDDKWGVGFFHYGLTQPLLSGLAERGLYRRSEGGIEAFYNWAITPWLRLTGDLQVIEPWNATRPRETVMALRLQTRF</sequence>
<dbReference type="EMBL" id="BSEC01000001">
    <property type="protein sequence ID" value="GLI91049.1"/>
    <property type="molecule type" value="Genomic_DNA"/>
</dbReference>
<evidence type="ECO:0000256" key="2">
    <source>
        <dbReference type="RuleBase" id="RU363072"/>
    </source>
</evidence>
<accession>A0A9W6GQ70</accession>
<evidence type="ECO:0000256" key="1">
    <source>
        <dbReference type="ARBA" id="ARBA00008769"/>
    </source>
</evidence>
<dbReference type="InterPro" id="IPR007049">
    <property type="entry name" value="Carb-sel_porin_OprB"/>
</dbReference>
<dbReference type="GO" id="GO:0015288">
    <property type="term" value="F:porin activity"/>
    <property type="evidence" value="ECO:0007669"/>
    <property type="project" value="InterPro"/>
</dbReference>
<comment type="caution">
    <text evidence="3">The sequence shown here is derived from an EMBL/GenBank/DDBJ whole genome shotgun (WGS) entry which is preliminary data.</text>
</comment>
<evidence type="ECO:0000313" key="4">
    <source>
        <dbReference type="Proteomes" id="UP001144323"/>
    </source>
</evidence>
<dbReference type="RefSeq" id="WP_281799613.1">
    <property type="nucleotide sequence ID" value="NZ_BSEC01000001.1"/>
</dbReference>
<proteinExistence type="inferred from homology"/>
<evidence type="ECO:0008006" key="5">
    <source>
        <dbReference type="Google" id="ProtNLM"/>
    </source>
</evidence>
<feature type="chain" id="PRO_5041014248" description="Porin" evidence="2">
    <location>
        <begin position="24"/>
        <end position="435"/>
    </location>
</feature>
<dbReference type="AlphaFoldDB" id="A0A9W6GQ70"/>